<dbReference type="SUPFAM" id="SSF52540">
    <property type="entry name" value="P-loop containing nucleoside triphosphate hydrolases"/>
    <property type="match status" value="1"/>
</dbReference>
<keyword evidence="1" id="KW-0547">Nucleotide-binding</keyword>
<evidence type="ECO:0000313" key="4">
    <source>
        <dbReference type="EMBL" id="MCD2195413.1"/>
    </source>
</evidence>
<dbReference type="Gene3D" id="3.30.70.1230">
    <property type="entry name" value="Nucleotide cyclase"/>
    <property type="match status" value="1"/>
</dbReference>
<dbReference type="RefSeq" id="WP_230736510.1">
    <property type="nucleotide sequence ID" value="NZ_JAJNDB010000004.1"/>
</dbReference>
<gene>
    <name evidence="4" type="ORF">LQ327_18750</name>
</gene>
<keyword evidence="5" id="KW-1185">Reference proteome</keyword>
<dbReference type="InterPro" id="IPR041664">
    <property type="entry name" value="AAA_16"/>
</dbReference>
<dbReference type="PANTHER" id="PTHR16305:SF35">
    <property type="entry name" value="TRANSCRIPTIONAL ACTIVATOR DOMAIN"/>
    <property type="match status" value="1"/>
</dbReference>
<accession>A0ABS8PAV8</accession>
<dbReference type="PANTHER" id="PTHR16305">
    <property type="entry name" value="TESTICULAR SOLUBLE ADENYLYL CYCLASE"/>
    <property type="match status" value="1"/>
</dbReference>
<evidence type="ECO:0000313" key="5">
    <source>
        <dbReference type="Proteomes" id="UP001199469"/>
    </source>
</evidence>
<dbReference type="SUPFAM" id="SSF55073">
    <property type="entry name" value="Nucleotide cyclase"/>
    <property type="match status" value="1"/>
</dbReference>
<protein>
    <submittedName>
        <fullName evidence="4">AAA family ATPase</fullName>
    </submittedName>
</protein>
<evidence type="ECO:0000256" key="2">
    <source>
        <dbReference type="ARBA" id="ARBA00022840"/>
    </source>
</evidence>
<dbReference type="InterPro" id="IPR029787">
    <property type="entry name" value="Nucleotide_cyclase"/>
</dbReference>
<sequence>MIDDPPRPAERRLVHVLFVDLVGFTSLVEDLDAEDVALLQEHYFTQVAGLVAAAGGQVEKYIGDAVLATFGLPVLRPDDAGAAVRAGLAVVESLAAVEARLGLPVGTLRARVGVHTGEVVVTWAADGTWRLSGDVVNTAARLQTAAEPGTVVVGPDTALAVEGTLELVPLGDVPLKGKAERVGAWRVAGRRTGPVHDGGPFRGRAADLAALGAAHRGARGAERITVLAPPGVGRSRLVEEFAARAAGPAWLVRVRADEPGYAPVAGLLRAAGADPARLADRLARHGHTGPRAAVSARHTAALLAGEEPSGTPQELWASWTAVLDAHGDPGGPTPVWILDDVHLASADLRAFLEHAIAAPHRTPRLLVTTARPGEQAPTGAVLTLDPLTDDDVADLVADRVGRGVLPTTVLAALQTAAGGNPLFVVELLRVWERTGALTGDGDPTALTVPSTVRAIYLGQLDALARPVREVLGRASVTGTTLPASALPELGAPEPDAPLRDLTGAGLLVGPRPEPLDPSSYTYRHALVRDTAYATLPRVRRAALHLRFADWIDARRPERGAEQAGRHLAAAWEEAPALGGPVDGRLTRVDLADRAAQRLTEAGEAALGAEPLHAAELFERARDLGVAADPGPSEERAHRTLRMAEALRRAGRLPAAMDAFAQVTDAAAPLTFASRAAAALGYEDALFDSRLPRETWGARALGLLDDALGLVPSAAPAVRSRLLAAAARAHGYGGEITTATTLGDEAVATARRADDPGALAYALLALRPLLAAPARLPERLRADDDLIAATRAAGDPEREFEALRLRMVDLLEAGETPAAEALADEAGALALRLGRPLHLWYPAMWRAMMLLHHGDLDAAADAVEHFRREGERWHYGDAGQVHSVQLLTLHTAAGTPELALPTLHRVAREVGGRTWIHTAVGLARAGRLDEAASLLTEAAAGEFAVVGNDGARCFLLGEAAETADAVGDPASGAVLHGLLAPWEGLVTVVGSGALCLGAADHGLGLAARAAGDHEAAVAHLANAIRLNDATGAVRAAARSRAALARTDHIEEGRSRC</sequence>
<dbReference type="PROSITE" id="PS50125">
    <property type="entry name" value="GUANYLATE_CYCLASE_2"/>
    <property type="match status" value="1"/>
</dbReference>
<dbReference type="Pfam" id="PF00211">
    <property type="entry name" value="Guanylate_cyc"/>
    <property type="match status" value="1"/>
</dbReference>
<organism evidence="4 5">
    <name type="scientific">Actinomycetospora endophytica</name>
    <dbReference type="NCBI Taxonomy" id="2291215"/>
    <lineage>
        <taxon>Bacteria</taxon>
        <taxon>Bacillati</taxon>
        <taxon>Actinomycetota</taxon>
        <taxon>Actinomycetes</taxon>
        <taxon>Pseudonocardiales</taxon>
        <taxon>Pseudonocardiaceae</taxon>
        <taxon>Actinomycetospora</taxon>
    </lineage>
</organism>
<reference evidence="4 5" key="1">
    <citation type="submission" date="2021-11" db="EMBL/GenBank/DDBJ databases">
        <title>Draft genome sequence of Actinomycetospora sp. SF1 isolated from the rhizosphere soil.</title>
        <authorList>
            <person name="Duangmal K."/>
            <person name="Chantavorakit T."/>
        </authorList>
    </citation>
    <scope>NUCLEOTIDE SEQUENCE [LARGE SCALE GENOMIC DNA]</scope>
    <source>
        <strain evidence="4 5">TBRC 5722</strain>
    </source>
</reference>
<dbReference type="EMBL" id="JAJNDB010000004">
    <property type="protein sequence ID" value="MCD2195413.1"/>
    <property type="molecule type" value="Genomic_DNA"/>
</dbReference>
<dbReference type="CDD" id="cd07302">
    <property type="entry name" value="CHD"/>
    <property type="match status" value="1"/>
</dbReference>
<evidence type="ECO:0000256" key="1">
    <source>
        <dbReference type="ARBA" id="ARBA00022741"/>
    </source>
</evidence>
<proteinExistence type="predicted"/>
<dbReference type="Pfam" id="PF13191">
    <property type="entry name" value="AAA_16"/>
    <property type="match status" value="1"/>
</dbReference>
<dbReference type="InterPro" id="IPR001054">
    <property type="entry name" value="A/G_cyclase"/>
</dbReference>
<feature type="domain" description="Guanylate cyclase" evidence="3">
    <location>
        <begin position="15"/>
        <end position="143"/>
    </location>
</feature>
<comment type="caution">
    <text evidence="4">The sequence shown here is derived from an EMBL/GenBank/DDBJ whole genome shotgun (WGS) entry which is preliminary data.</text>
</comment>
<dbReference type="Proteomes" id="UP001199469">
    <property type="component" value="Unassembled WGS sequence"/>
</dbReference>
<name>A0ABS8PAV8_9PSEU</name>
<evidence type="ECO:0000259" key="3">
    <source>
        <dbReference type="PROSITE" id="PS50125"/>
    </source>
</evidence>
<dbReference type="SMART" id="SM00044">
    <property type="entry name" value="CYCc"/>
    <property type="match status" value="1"/>
</dbReference>
<dbReference type="InterPro" id="IPR027417">
    <property type="entry name" value="P-loop_NTPase"/>
</dbReference>
<keyword evidence="2" id="KW-0067">ATP-binding</keyword>